<reference evidence="5 6" key="1">
    <citation type="journal article" date="2012" name="Genome Biol.">
        <title>Sequencing three crocodilian genomes to illuminate the evolution of archosaurs and amniotes.</title>
        <authorList>
            <person name="St John J.A."/>
            <person name="Braun E.L."/>
            <person name="Isberg S.R."/>
            <person name="Miles L.G."/>
            <person name="Chong A.Y."/>
            <person name="Gongora J."/>
            <person name="Dalzell P."/>
            <person name="Moran C."/>
            <person name="Bed'hom B."/>
            <person name="Abzhanov A."/>
            <person name="Burgess S.C."/>
            <person name="Cooksey A.M."/>
            <person name="Castoe T.A."/>
            <person name="Crawford N.G."/>
            <person name="Densmore L.D."/>
            <person name="Drew J.C."/>
            <person name="Edwards S.V."/>
            <person name="Faircloth B.C."/>
            <person name="Fujita M.K."/>
            <person name="Greenwold M.J."/>
            <person name="Hoffmann F.G."/>
            <person name="Howard J.M."/>
            <person name="Iguchi T."/>
            <person name="Janes D.E."/>
            <person name="Khan S.Y."/>
            <person name="Kohno S."/>
            <person name="de Koning A.J."/>
            <person name="Lance S.L."/>
            <person name="McCarthy F.M."/>
            <person name="McCormack J.E."/>
            <person name="Merchant M.E."/>
            <person name="Peterson D.G."/>
            <person name="Pollock D.D."/>
            <person name="Pourmand N."/>
            <person name="Raney B.J."/>
            <person name="Roessler K.A."/>
            <person name="Sanford J.R."/>
            <person name="Sawyer R.H."/>
            <person name="Schmidt C.J."/>
            <person name="Triplett E.W."/>
            <person name="Tuberville T.D."/>
            <person name="Venegas-Anaya M."/>
            <person name="Howard J.T."/>
            <person name="Jarvis E.D."/>
            <person name="Guillette L.J.Jr."/>
            <person name="Glenn T.C."/>
            <person name="Green R.E."/>
            <person name="Ray D.A."/>
        </authorList>
    </citation>
    <scope>NUCLEOTIDE SEQUENCE [LARGE SCALE GENOMIC DNA]</scope>
    <source>
        <strain evidence="5">KSC_2009_1</strain>
    </source>
</reference>
<dbReference type="PANTHER" id="PTHR10063">
    <property type="entry name" value="TUBERIN"/>
    <property type="match status" value="1"/>
</dbReference>
<feature type="region of interest" description="Disordered" evidence="3">
    <location>
        <begin position="891"/>
        <end position="911"/>
    </location>
</feature>
<feature type="compositionally biased region" description="Polar residues" evidence="3">
    <location>
        <begin position="1061"/>
        <end position="1085"/>
    </location>
</feature>
<dbReference type="Proteomes" id="UP000050525">
    <property type="component" value="Unassembled WGS sequence"/>
</dbReference>
<evidence type="ECO:0000256" key="2">
    <source>
        <dbReference type="ARBA" id="ARBA00022553"/>
    </source>
</evidence>
<keyword evidence="1" id="KW-0343">GTPase activation</keyword>
<evidence type="ECO:0000313" key="5">
    <source>
        <dbReference type="EMBL" id="KYO37260.1"/>
    </source>
</evidence>
<dbReference type="InterPro" id="IPR000331">
    <property type="entry name" value="Rap/Ran_GAP_dom"/>
</dbReference>
<gene>
    <name evidence="5" type="ORF">Y1Q_0008950</name>
</gene>
<name>A0A151NKG9_ALLMI</name>
<protein>
    <recommendedName>
        <fullName evidence="4">Rap-GAP domain-containing protein</fullName>
    </recommendedName>
</protein>
<dbReference type="GO" id="GO:0051056">
    <property type="term" value="P:regulation of small GTPase mediated signal transduction"/>
    <property type="evidence" value="ECO:0007669"/>
    <property type="project" value="InterPro"/>
</dbReference>
<dbReference type="GO" id="GO:0005634">
    <property type="term" value="C:nucleus"/>
    <property type="evidence" value="ECO:0007669"/>
    <property type="project" value="InterPro"/>
</dbReference>
<feature type="region of interest" description="Disordered" evidence="3">
    <location>
        <begin position="687"/>
        <end position="742"/>
    </location>
</feature>
<dbReference type="Pfam" id="PF02145">
    <property type="entry name" value="Rap_GAP"/>
    <property type="match status" value="1"/>
</dbReference>
<feature type="domain" description="Rap-GAP" evidence="4">
    <location>
        <begin position="1874"/>
        <end position="2082"/>
    </location>
</feature>
<accession>A0A151NKG9</accession>
<dbReference type="PANTHER" id="PTHR10063:SF3">
    <property type="entry name" value="RAL GTPASE-ACTIVATING PROTEIN SUBUNIT ALPHA-1"/>
    <property type="match status" value="1"/>
</dbReference>
<evidence type="ECO:0000313" key="6">
    <source>
        <dbReference type="Proteomes" id="UP000050525"/>
    </source>
</evidence>
<feature type="region of interest" description="Disordered" evidence="3">
    <location>
        <begin position="1046"/>
        <end position="1085"/>
    </location>
</feature>
<feature type="compositionally biased region" description="Low complexity" evidence="3">
    <location>
        <begin position="973"/>
        <end position="988"/>
    </location>
</feature>
<feature type="compositionally biased region" description="Basic and acidic residues" evidence="3">
    <location>
        <begin position="472"/>
        <end position="484"/>
    </location>
</feature>
<feature type="compositionally biased region" description="Polar residues" evidence="3">
    <location>
        <begin position="366"/>
        <end position="384"/>
    </location>
</feature>
<dbReference type="SUPFAM" id="SSF48371">
    <property type="entry name" value="ARM repeat"/>
    <property type="match status" value="1"/>
</dbReference>
<proteinExistence type="predicted"/>
<dbReference type="InterPro" id="IPR035974">
    <property type="entry name" value="Rap/Ran-GAP_sf"/>
</dbReference>
<feature type="compositionally biased region" description="Basic and acidic residues" evidence="3">
    <location>
        <begin position="697"/>
        <end position="710"/>
    </location>
</feature>
<dbReference type="EMBL" id="AKHW03002792">
    <property type="protein sequence ID" value="KYO37260.1"/>
    <property type="molecule type" value="Genomic_DNA"/>
</dbReference>
<evidence type="ECO:0000256" key="1">
    <source>
        <dbReference type="ARBA" id="ARBA00022468"/>
    </source>
</evidence>
<feature type="compositionally biased region" description="Basic and acidic residues" evidence="3">
    <location>
        <begin position="345"/>
        <end position="365"/>
    </location>
</feature>
<dbReference type="SUPFAM" id="SSF111347">
    <property type="entry name" value="Rap/Ran-GAP"/>
    <property type="match status" value="1"/>
</dbReference>
<dbReference type="InterPro" id="IPR046859">
    <property type="entry name" value="RGPA/RALGAPB_N"/>
</dbReference>
<feature type="region of interest" description="Disordered" evidence="3">
    <location>
        <begin position="472"/>
        <end position="491"/>
    </location>
</feature>
<comment type="caution">
    <text evidence="5">The sequence shown here is derived from an EMBL/GenBank/DDBJ whole genome shotgun (WGS) entry which is preliminary data.</text>
</comment>
<feature type="region of interest" description="Disordered" evidence="3">
    <location>
        <begin position="763"/>
        <end position="793"/>
    </location>
</feature>
<evidence type="ECO:0000256" key="3">
    <source>
        <dbReference type="SAM" id="MobiDB-lite"/>
    </source>
</evidence>
<organism evidence="5 6">
    <name type="scientific">Alligator mississippiensis</name>
    <name type="common">American alligator</name>
    <dbReference type="NCBI Taxonomy" id="8496"/>
    <lineage>
        <taxon>Eukaryota</taxon>
        <taxon>Metazoa</taxon>
        <taxon>Chordata</taxon>
        <taxon>Craniata</taxon>
        <taxon>Vertebrata</taxon>
        <taxon>Euteleostomi</taxon>
        <taxon>Archelosauria</taxon>
        <taxon>Archosauria</taxon>
        <taxon>Crocodylia</taxon>
        <taxon>Alligatoridae</taxon>
        <taxon>Alligatorinae</taxon>
        <taxon>Alligator</taxon>
    </lineage>
</organism>
<dbReference type="InterPro" id="IPR027107">
    <property type="entry name" value="Tuberin/Ral-act_asu"/>
</dbReference>
<dbReference type="Pfam" id="PF20412">
    <property type="entry name" value="RALGAPB_N"/>
    <property type="match status" value="1"/>
</dbReference>
<dbReference type="Gene3D" id="3.40.50.11210">
    <property type="entry name" value="Rap/Ran-GAP"/>
    <property type="match status" value="1"/>
</dbReference>
<sequence length="2114" mass="238882">MFSKKPHGDVRKSTQKVLDTRKDPLTRLKHLRVLIENAESIDLKQFFDLHFSHIYYVFFENFVTIEVGLRQKGHKSQREELDGILFIFEKILQLLPERIHQRWQFHSIGLILKKLLHTGNSLKIRREGVRLFLLWLQALQNNCSKEQLWMFSCLIPGFSSPQSEYGPRTLDNLINPPLNVQETQVTIEEITPLVPPQSGDKGQEDLTSYFLEALLKYMVIQVKSLEWKNKENQEKGFSFLFSNFKKYYLPYIFPNICKETSLYNPVLEIPQMRPKPHYIMIKKDAETNEAICCTKEPFLKARVIVIRWLVSFWLEPKPHAGPHIPGVEGENVPKNIQRAAASMASREDSKNDNSDRQDRNAEPEQSHSNTSTLTEREPSSSSLCSMDEEHLTDIEIVRKVFSSKRNNVNFLTEIFRQAFLLPICEAAAMRKVVKVYQEWIQQEDKPLFMKEPEEIMQSTNIDCDENVAEHNSVETAREREEEKTTNSSHIQNSSWTRNGCYQNISEVDIEEQSVRAGMQSVLQVFIINSSNIFFLEPANEMKNLLDEHTDMCKRILNIYRHMVVQVTMDKKTWEQMLLVLLRVTESVLKIPPPTFLQYYGRKNSTLAGRLAGPLFQTLIVAWIKANLNVYISRELWDDLLSVMSSLTYWEELATEWSLTMETLTKVLARNLYSLDLSDLPLDKLSEQKQKKHKGKGVGHEFQKSSVDKSFSRGWSRDQPGQAPMRQRSATTTGSPGTEKARSIVRQKTVDIDDAQILPRPSRVRHFSQSEDTPSEVFGTLNEEQPLPRSSSTSDILEPFAVERAKGPIDLASTAFEQSECVDLEGEDDLLSSLREYLKEKEELFNNLEIDKYEASPREVDTTRQNRMPAEAPLRDLYSHVMGYFGRKAAVNRDDLSQKPHPVGSDIGSSNTNVPDLMDEFIAERLRSGSALNVTRRGSSPGSLEVPKDLPDILNKQNQMRPIDDPGVPSEWTSPASAGSSDLISSDSHSDSFSAFQYDGRKFENFSFGTDAGTPASTEIDAISGHQQSAEEQEVASLTTLHIDSETSSLNQQPLSAEAATITGSESASPIQSALGSRSQTPSPATLNADHIEQKDLQLDEKLHHSVLQTPDDLETSEFPSECCSVMAGGTLTGWHADVATVMWRRMLGILGDVNSITDPEIHAQVFDYLCELWQNLAKIRDNLGISTDNLTSPSPPILIPPLRILTPWLFKATMLTDKYKQGKLHAYKLICKTMKRRQDVSPNRDFLTHFYNIMHCGLLHVDQDIVNTIIKHCSPQFFSLGLPGATMLIMDFIVAAGRVAASSLLNAPRVEAQVLLGSLVCFPNLYRELPALHPNSPDIAVSQFTDVKELIVKTVLSSAREEPSGPARCVALCSLGIWICEELVHESHHPQIKEALNVICASLKFPNKTVAHVACNMLSMLIHYVHRLQAYQADLPLKIIQILVATITHLLPGTEASSYEQDKRLVVSLLLCLLDWIMALPLKTLLQPVHTTDENDKTEKSVLHCIFKVLHGCVYGAQCFGTPKYFPLSFSDLASMDYDPFMPLESLKEPEPLHSPDSERSSKLQPVTEVKTHMQQGLISVAARTVVTHLVNHLGHYPMSGGPAMLTSQVCENNDNPYSESPELSPELFESPNLQFFVLNNTSLVSCIQIQAEENMPGGGLSAGLVSANPNVRIIVRDLSGKYSWDSAILYGPSSLCGSSQQTAFALSLYEQEKPDDAPSFSEFVEDVAIRDGISLHAKRTFRETVPTWDTIRDEEDALDELLQYLGITSPECLQRTGVSLNTPAPQPICISEKQENDVINAILKQDTEEREFVEKHFNDLNMKAVEQNEPTPQKPQSAFYYCRLLLSILGMNSWDKRRSFHLLKKNEKLLRELRNLDSRQCRETHKIAVFYVAEGQEDKHSILTNTGGSQAYEDFVAGLGWEVDLTNHCGFMGGLQKNKSTGLTTPYFATSTVEVMFHVSTRMPSDSDDSLTKKLRHLGNDEVHIVWSEHTRDYRRGIIPTEFGDVLIVIYPMKNHMFSIQIMKKPEVPFFGPLFDGAIVNGKILPIMVRATAINASRALKSLIPLYQNFYEERARYLQTIIQHHLEPTTFEDFAAQVFCPAPYHHLPSDTDH</sequence>
<feature type="region of interest" description="Disordered" evidence="3">
    <location>
        <begin position="956"/>
        <end position="988"/>
    </location>
</feature>
<dbReference type="FunFam" id="3.40.50.11210:FF:000001">
    <property type="entry name" value="Ral GTPase-activating protein subunit alpha-1 isoform 1"/>
    <property type="match status" value="1"/>
</dbReference>
<dbReference type="STRING" id="8496.A0A151NKG9"/>
<dbReference type="GO" id="GO:0005096">
    <property type="term" value="F:GTPase activator activity"/>
    <property type="evidence" value="ECO:0007669"/>
    <property type="project" value="UniProtKB-KW"/>
</dbReference>
<dbReference type="InterPro" id="IPR016024">
    <property type="entry name" value="ARM-type_fold"/>
</dbReference>
<feature type="region of interest" description="Disordered" evidence="3">
    <location>
        <begin position="339"/>
        <end position="386"/>
    </location>
</feature>
<dbReference type="PROSITE" id="PS50085">
    <property type="entry name" value="RAPGAP"/>
    <property type="match status" value="1"/>
</dbReference>
<keyword evidence="2" id="KW-0597">Phosphoprotein</keyword>
<dbReference type="GO" id="GO:0005737">
    <property type="term" value="C:cytoplasm"/>
    <property type="evidence" value="ECO:0007669"/>
    <property type="project" value="TreeGrafter"/>
</dbReference>
<evidence type="ECO:0000259" key="4">
    <source>
        <dbReference type="PROSITE" id="PS50085"/>
    </source>
</evidence>
<keyword evidence="6" id="KW-1185">Reference proteome</keyword>